<organism evidence="2 3">
    <name type="scientific">Oedothorax gibbosus</name>
    <dbReference type="NCBI Taxonomy" id="931172"/>
    <lineage>
        <taxon>Eukaryota</taxon>
        <taxon>Metazoa</taxon>
        <taxon>Ecdysozoa</taxon>
        <taxon>Arthropoda</taxon>
        <taxon>Chelicerata</taxon>
        <taxon>Arachnida</taxon>
        <taxon>Araneae</taxon>
        <taxon>Araneomorphae</taxon>
        <taxon>Entelegynae</taxon>
        <taxon>Araneoidea</taxon>
        <taxon>Linyphiidae</taxon>
        <taxon>Erigoninae</taxon>
        <taxon>Oedothorax</taxon>
    </lineage>
</organism>
<feature type="domain" description="Reverse transcriptase/retrotransposon-derived protein RNase H-like" evidence="1">
    <location>
        <begin position="90"/>
        <end position="178"/>
    </location>
</feature>
<accession>A0AAV6TT01</accession>
<sequence>MTIDKCIFGAKELPFLGYTVNADSIKPQPERVEPILQFVKPKTIKQLRRFLGLLNFYRRNVPQDSHAQYLLCEYLKGKKKSDNSEIAQTTDTTQAFNDCKTKLANAALLAHPHPNAQLVLHTDASSYAVVGGVAVSSCTRTCGQLLMSSFDMTQFRLLCAHHTTPLLGLVTCPKTFRILKGEKEVVVSIDRLKPAYALKEADNAATRVSSPADARVP</sequence>
<evidence type="ECO:0000313" key="2">
    <source>
        <dbReference type="EMBL" id="KAG8174696.1"/>
    </source>
</evidence>
<protein>
    <recommendedName>
        <fullName evidence="1">Reverse transcriptase/retrotransposon-derived protein RNase H-like domain-containing protein</fullName>
    </recommendedName>
</protein>
<dbReference type="AlphaFoldDB" id="A0AAV6TT01"/>
<dbReference type="Gene3D" id="3.30.70.270">
    <property type="match status" value="1"/>
</dbReference>
<keyword evidence="3" id="KW-1185">Reference proteome</keyword>
<dbReference type="InterPro" id="IPR043502">
    <property type="entry name" value="DNA/RNA_pol_sf"/>
</dbReference>
<dbReference type="InterPro" id="IPR043128">
    <property type="entry name" value="Rev_trsase/Diguanyl_cyclase"/>
</dbReference>
<dbReference type="InterPro" id="IPR041577">
    <property type="entry name" value="RT_RNaseH_2"/>
</dbReference>
<comment type="caution">
    <text evidence="2">The sequence shown here is derived from an EMBL/GenBank/DDBJ whole genome shotgun (WGS) entry which is preliminary data.</text>
</comment>
<evidence type="ECO:0000259" key="1">
    <source>
        <dbReference type="Pfam" id="PF17919"/>
    </source>
</evidence>
<evidence type="ECO:0000313" key="3">
    <source>
        <dbReference type="Proteomes" id="UP000827092"/>
    </source>
</evidence>
<name>A0AAV6TT01_9ARAC</name>
<gene>
    <name evidence="2" type="ORF">JTE90_024399</name>
</gene>
<proteinExistence type="predicted"/>
<dbReference type="PANTHER" id="PTHR33064">
    <property type="entry name" value="POL PROTEIN"/>
    <property type="match status" value="1"/>
</dbReference>
<dbReference type="GO" id="GO:0071897">
    <property type="term" value="P:DNA biosynthetic process"/>
    <property type="evidence" value="ECO:0007669"/>
    <property type="project" value="UniProtKB-ARBA"/>
</dbReference>
<dbReference type="SUPFAM" id="SSF56672">
    <property type="entry name" value="DNA/RNA polymerases"/>
    <property type="match status" value="1"/>
</dbReference>
<dbReference type="Proteomes" id="UP000827092">
    <property type="component" value="Unassembled WGS sequence"/>
</dbReference>
<dbReference type="PANTHER" id="PTHR33064:SF37">
    <property type="entry name" value="RIBONUCLEASE H"/>
    <property type="match status" value="1"/>
</dbReference>
<dbReference type="EMBL" id="JAFNEN010001165">
    <property type="protein sequence ID" value="KAG8174696.1"/>
    <property type="molecule type" value="Genomic_DNA"/>
</dbReference>
<dbReference type="Pfam" id="PF17919">
    <property type="entry name" value="RT_RNaseH_2"/>
    <property type="match status" value="1"/>
</dbReference>
<reference evidence="2 3" key="1">
    <citation type="journal article" date="2022" name="Nat. Ecol. Evol.">
        <title>A masculinizing supergene underlies an exaggerated male reproductive morph in a spider.</title>
        <authorList>
            <person name="Hendrickx F."/>
            <person name="De Corte Z."/>
            <person name="Sonet G."/>
            <person name="Van Belleghem S.M."/>
            <person name="Kostlbacher S."/>
            <person name="Vangestel C."/>
        </authorList>
    </citation>
    <scope>NUCLEOTIDE SEQUENCE [LARGE SCALE GENOMIC DNA]</scope>
    <source>
        <strain evidence="2">W744_W776</strain>
    </source>
</reference>
<dbReference type="InterPro" id="IPR051320">
    <property type="entry name" value="Viral_Replic_Matur_Polypro"/>
</dbReference>